<dbReference type="PANTHER" id="PTHR10288">
    <property type="entry name" value="KH DOMAIN CONTAINING RNA BINDING PROTEIN"/>
    <property type="match status" value="1"/>
</dbReference>
<feature type="compositionally biased region" description="Pro residues" evidence="3">
    <location>
        <begin position="552"/>
        <end position="566"/>
    </location>
</feature>
<dbReference type="AlphaFoldDB" id="A0AAV9BEB5"/>
<keyword evidence="1" id="KW-0677">Repeat</keyword>
<feature type="compositionally biased region" description="Basic and acidic residues" evidence="3">
    <location>
        <begin position="111"/>
        <end position="120"/>
    </location>
</feature>
<feature type="region of interest" description="Disordered" evidence="3">
    <location>
        <begin position="723"/>
        <end position="749"/>
    </location>
</feature>
<dbReference type="InterPro" id="IPR004088">
    <property type="entry name" value="KH_dom_type_1"/>
</dbReference>
<feature type="compositionally biased region" description="Gly residues" evidence="3">
    <location>
        <begin position="628"/>
        <end position="639"/>
    </location>
</feature>
<organism evidence="5 6">
    <name type="scientific">Acorus gramineus</name>
    <name type="common">Dwarf sweet flag</name>
    <dbReference type="NCBI Taxonomy" id="55184"/>
    <lineage>
        <taxon>Eukaryota</taxon>
        <taxon>Viridiplantae</taxon>
        <taxon>Streptophyta</taxon>
        <taxon>Embryophyta</taxon>
        <taxon>Tracheophyta</taxon>
        <taxon>Spermatophyta</taxon>
        <taxon>Magnoliopsida</taxon>
        <taxon>Liliopsida</taxon>
        <taxon>Acoraceae</taxon>
        <taxon>Acorus</taxon>
    </lineage>
</organism>
<keyword evidence="2" id="KW-0694">RNA-binding</keyword>
<feature type="compositionally biased region" description="Polar residues" evidence="3">
    <location>
        <begin position="354"/>
        <end position="364"/>
    </location>
</feature>
<dbReference type="SUPFAM" id="SSF54791">
    <property type="entry name" value="Eukaryotic type KH-domain (KH-domain type I)"/>
    <property type="match status" value="2"/>
</dbReference>
<dbReference type="Proteomes" id="UP001179952">
    <property type="component" value="Unassembled WGS sequence"/>
</dbReference>
<feature type="domain" description="K Homology" evidence="4">
    <location>
        <begin position="267"/>
        <end position="341"/>
    </location>
</feature>
<dbReference type="CDD" id="cd00105">
    <property type="entry name" value="KH-I"/>
    <property type="match status" value="2"/>
</dbReference>
<reference evidence="5" key="2">
    <citation type="submission" date="2023-06" db="EMBL/GenBank/DDBJ databases">
        <authorList>
            <person name="Ma L."/>
            <person name="Liu K.-W."/>
            <person name="Li Z."/>
            <person name="Hsiao Y.-Y."/>
            <person name="Qi Y."/>
            <person name="Fu T."/>
            <person name="Tang G."/>
            <person name="Zhang D."/>
            <person name="Sun W.-H."/>
            <person name="Liu D.-K."/>
            <person name="Li Y."/>
            <person name="Chen G.-Z."/>
            <person name="Liu X.-D."/>
            <person name="Liao X.-Y."/>
            <person name="Jiang Y.-T."/>
            <person name="Yu X."/>
            <person name="Hao Y."/>
            <person name="Huang J."/>
            <person name="Zhao X.-W."/>
            <person name="Ke S."/>
            <person name="Chen Y.-Y."/>
            <person name="Wu W.-L."/>
            <person name="Hsu J.-L."/>
            <person name="Lin Y.-F."/>
            <person name="Huang M.-D."/>
            <person name="Li C.-Y."/>
            <person name="Huang L."/>
            <person name="Wang Z.-W."/>
            <person name="Zhao X."/>
            <person name="Zhong W.-Y."/>
            <person name="Peng D.-H."/>
            <person name="Ahmad S."/>
            <person name="Lan S."/>
            <person name="Zhang J.-S."/>
            <person name="Tsai W.-C."/>
            <person name="Van De Peer Y."/>
            <person name="Liu Z.-J."/>
        </authorList>
    </citation>
    <scope>NUCLEOTIDE SEQUENCE</scope>
    <source>
        <strain evidence="5">SCP</strain>
        <tissue evidence="5">Leaves</tissue>
    </source>
</reference>
<protein>
    <recommendedName>
        <fullName evidence="4">K Homology domain-containing protein</fullName>
    </recommendedName>
</protein>
<keyword evidence="6" id="KW-1185">Reference proteome</keyword>
<evidence type="ECO:0000256" key="2">
    <source>
        <dbReference type="PROSITE-ProRule" id="PRU00117"/>
    </source>
</evidence>
<feature type="compositionally biased region" description="Low complexity" evidence="3">
    <location>
        <begin position="579"/>
        <end position="599"/>
    </location>
</feature>
<feature type="compositionally biased region" description="Gly residues" evidence="3">
    <location>
        <begin position="438"/>
        <end position="453"/>
    </location>
</feature>
<dbReference type="PROSITE" id="PS50084">
    <property type="entry name" value="KH_TYPE_1"/>
    <property type="match status" value="2"/>
</dbReference>
<evidence type="ECO:0000256" key="1">
    <source>
        <dbReference type="ARBA" id="ARBA00022737"/>
    </source>
</evidence>
<feature type="compositionally biased region" description="Low complexity" evidence="3">
    <location>
        <begin position="640"/>
        <end position="649"/>
    </location>
</feature>
<feature type="compositionally biased region" description="Polar residues" evidence="3">
    <location>
        <begin position="145"/>
        <end position="156"/>
    </location>
</feature>
<feature type="domain" description="K Homology" evidence="4">
    <location>
        <begin position="173"/>
        <end position="246"/>
    </location>
</feature>
<gene>
    <name evidence="5" type="ORF">QJS04_geneDACA009920</name>
</gene>
<sequence length="749" mass="78236">MAEEETLAVAAAAAAALSEAEPEAPQKDSAVEELESAQPAEGGGGEEEAPPVEADGHVDASDRKRKLEEVTEAAVADRNGKSEAEVEAAEETGLTGAKEASEGAGDSVEGSEVKRQRVDEGTTDGLAANGGHEEPKEEVLPPVGSTDQAPAESAQQPAFVVPEQDVLSSDDPLSSSRKIEVPNDKVGVLIGKAGDTIKFLQMNSGAKIQITRDVDADRNSLTRPVELIGAPENIKKAEQLIKDVIAEADAGGSPSLVARGFSTIQTGAEQLEIQVPNEKVGLIIGKGGETIKSLQTRSGARIQLIPQHLPEGDSSKERTVRVTGNKKQIDTAKEMIREVMNQKCYCQIPLKPSPLSTTHPQQSYRPRGPSGPTPHWGPPRSGTAHSQSAGGYDYPQRGMYPSQPSQYPPQSYSGYQQPPPQRSTYGWEQRPSHPPHHGGSGYDYYGQGGGGHVMDGPISGGPPKAHGPPSQANYYGVPPASEYGQHASYPQSAPPPQHGYGHGYDEPKYDTQLPVYGASQPGAYPQQPSGGPQSGYGQQPYNKPPAYGMPPSQGPPPQSYGAPPRPAQEVPYQGPPALYGGAPQQQYPQQQQPYPYGPASDGYGQPAPGGPPSAYPQQGVQAPPSGYAQGGYGQPGGYGQYPQSQPGYGEPQQVANNVGYGYHQGSSGGDAAGYNNVQSAGYGAAPPQAGAGYVQPNPSQVGYEQQQGYGVPAAVPAAAPQAGAYAKSLSPQPAYGGGQFDASQIYGHH</sequence>
<name>A0AAV9BEB5_ACOGR</name>
<dbReference type="Gene3D" id="3.30.1370.10">
    <property type="entry name" value="K Homology domain, type 1"/>
    <property type="match status" value="2"/>
</dbReference>
<feature type="region of interest" description="Disordered" evidence="3">
    <location>
        <begin position="1"/>
        <end position="157"/>
    </location>
</feature>
<dbReference type="InterPro" id="IPR036612">
    <property type="entry name" value="KH_dom_type_1_sf"/>
</dbReference>
<evidence type="ECO:0000256" key="3">
    <source>
        <dbReference type="SAM" id="MobiDB-lite"/>
    </source>
</evidence>
<dbReference type="GO" id="GO:0003723">
    <property type="term" value="F:RNA binding"/>
    <property type="evidence" value="ECO:0007669"/>
    <property type="project" value="UniProtKB-UniRule"/>
</dbReference>
<reference evidence="5" key="1">
    <citation type="journal article" date="2023" name="Nat. Commun.">
        <title>Diploid and tetraploid genomes of Acorus and the evolution of monocots.</title>
        <authorList>
            <person name="Ma L."/>
            <person name="Liu K.W."/>
            <person name="Li Z."/>
            <person name="Hsiao Y.Y."/>
            <person name="Qi Y."/>
            <person name="Fu T."/>
            <person name="Tang G.D."/>
            <person name="Zhang D."/>
            <person name="Sun W.H."/>
            <person name="Liu D.K."/>
            <person name="Li Y."/>
            <person name="Chen G.Z."/>
            <person name="Liu X.D."/>
            <person name="Liao X.Y."/>
            <person name="Jiang Y.T."/>
            <person name="Yu X."/>
            <person name="Hao Y."/>
            <person name="Huang J."/>
            <person name="Zhao X.W."/>
            <person name="Ke S."/>
            <person name="Chen Y.Y."/>
            <person name="Wu W.L."/>
            <person name="Hsu J.L."/>
            <person name="Lin Y.F."/>
            <person name="Huang M.D."/>
            <person name="Li C.Y."/>
            <person name="Huang L."/>
            <person name="Wang Z.W."/>
            <person name="Zhao X."/>
            <person name="Zhong W.Y."/>
            <person name="Peng D.H."/>
            <person name="Ahmad S."/>
            <person name="Lan S."/>
            <person name="Zhang J.S."/>
            <person name="Tsai W.C."/>
            <person name="Van de Peer Y."/>
            <person name="Liu Z.J."/>
        </authorList>
    </citation>
    <scope>NUCLEOTIDE SEQUENCE</scope>
    <source>
        <strain evidence="5">SCP</strain>
    </source>
</reference>
<evidence type="ECO:0000259" key="4">
    <source>
        <dbReference type="SMART" id="SM00322"/>
    </source>
</evidence>
<dbReference type="SMART" id="SM00322">
    <property type="entry name" value="KH"/>
    <property type="match status" value="2"/>
</dbReference>
<comment type="caution">
    <text evidence="5">The sequence shown here is derived from an EMBL/GenBank/DDBJ whole genome shotgun (WGS) entry which is preliminary data.</text>
</comment>
<proteinExistence type="predicted"/>
<feature type="compositionally biased region" description="Low complexity" evidence="3">
    <location>
        <begin position="517"/>
        <end position="551"/>
    </location>
</feature>
<feature type="compositionally biased region" description="Low complexity" evidence="3">
    <location>
        <begin position="7"/>
        <end position="19"/>
    </location>
</feature>
<accession>A0AAV9BEB5</accession>
<evidence type="ECO:0000313" key="6">
    <source>
        <dbReference type="Proteomes" id="UP001179952"/>
    </source>
</evidence>
<dbReference type="InterPro" id="IPR004087">
    <property type="entry name" value="KH_dom"/>
</dbReference>
<feature type="compositionally biased region" description="Basic and acidic residues" evidence="3">
    <location>
        <begin position="54"/>
        <end position="69"/>
    </location>
</feature>
<feature type="compositionally biased region" description="Low complexity" evidence="3">
    <location>
        <begin position="400"/>
        <end position="416"/>
    </location>
</feature>
<dbReference type="EMBL" id="JAUJYN010000003">
    <property type="protein sequence ID" value="KAK1274980.1"/>
    <property type="molecule type" value="Genomic_DNA"/>
</dbReference>
<evidence type="ECO:0000313" key="5">
    <source>
        <dbReference type="EMBL" id="KAK1274980.1"/>
    </source>
</evidence>
<feature type="compositionally biased region" description="Low complexity" evidence="3">
    <location>
        <begin position="680"/>
        <end position="693"/>
    </location>
</feature>
<feature type="region of interest" description="Disordered" evidence="3">
    <location>
        <begin position="352"/>
        <end position="699"/>
    </location>
</feature>
<dbReference type="Pfam" id="PF00013">
    <property type="entry name" value="KH_1"/>
    <property type="match status" value="2"/>
</dbReference>